<dbReference type="InterPro" id="IPR029787">
    <property type="entry name" value="Nucleotide_cyclase"/>
</dbReference>
<dbReference type="SUPFAM" id="SSF55785">
    <property type="entry name" value="PYP-like sensor domain (PAS domain)"/>
    <property type="match status" value="2"/>
</dbReference>
<dbReference type="InterPro" id="IPR000014">
    <property type="entry name" value="PAS"/>
</dbReference>
<dbReference type="InterPro" id="IPR013656">
    <property type="entry name" value="PAS_4"/>
</dbReference>
<dbReference type="SMART" id="SM00086">
    <property type="entry name" value="PAC"/>
    <property type="match status" value="2"/>
</dbReference>
<organism evidence="5 6">
    <name type="scientific">Jiella sonneratiae</name>
    <dbReference type="NCBI Taxonomy" id="2816856"/>
    <lineage>
        <taxon>Bacteria</taxon>
        <taxon>Pseudomonadati</taxon>
        <taxon>Pseudomonadota</taxon>
        <taxon>Alphaproteobacteria</taxon>
        <taxon>Hyphomicrobiales</taxon>
        <taxon>Aurantimonadaceae</taxon>
        <taxon>Jiella</taxon>
    </lineage>
</organism>
<dbReference type="RefSeq" id="WP_207349480.1">
    <property type="nucleotide sequence ID" value="NZ_JAFMPY010000004.1"/>
</dbReference>
<comment type="catalytic activity">
    <reaction evidence="2">
        <text>2 GTP = 3',3'-c-di-GMP + 2 diphosphate</text>
        <dbReference type="Rhea" id="RHEA:24898"/>
        <dbReference type="ChEBI" id="CHEBI:33019"/>
        <dbReference type="ChEBI" id="CHEBI:37565"/>
        <dbReference type="ChEBI" id="CHEBI:58805"/>
        <dbReference type="EC" id="2.7.7.65"/>
    </reaction>
</comment>
<dbReference type="Gene3D" id="3.30.70.270">
    <property type="match status" value="1"/>
</dbReference>
<dbReference type="SMART" id="SM00267">
    <property type="entry name" value="GGDEF"/>
    <property type="match status" value="1"/>
</dbReference>
<reference evidence="5 6" key="1">
    <citation type="submission" date="2021-03" db="EMBL/GenBank/DDBJ databases">
        <title>Whole genome sequence of Jiella sp. MQZ13P-4.</title>
        <authorList>
            <person name="Tuo L."/>
        </authorList>
    </citation>
    <scope>NUCLEOTIDE SEQUENCE [LARGE SCALE GENOMIC DNA]</scope>
    <source>
        <strain evidence="5 6">MQZ13P-4</strain>
    </source>
</reference>
<dbReference type="Proteomes" id="UP000664288">
    <property type="component" value="Unassembled WGS sequence"/>
</dbReference>
<name>A0ABS3J157_9HYPH</name>
<dbReference type="PANTHER" id="PTHR45138:SF9">
    <property type="entry name" value="DIGUANYLATE CYCLASE DGCM-RELATED"/>
    <property type="match status" value="1"/>
</dbReference>
<feature type="domain" description="GGDEF" evidence="4">
    <location>
        <begin position="294"/>
        <end position="433"/>
    </location>
</feature>
<dbReference type="CDD" id="cd01949">
    <property type="entry name" value="GGDEF"/>
    <property type="match status" value="1"/>
</dbReference>
<dbReference type="EMBL" id="JAFMPY010000004">
    <property type="protein sequence ID" value="MBO0902827.1"/>
    <property type="molecule type" value="Genomic_DNA"/>
</dbReference>
<gene>
    <name evidence="5" type="ORF">J1C47_04185</name>
</gene>
<dbReference type="PANTHER" id="PTHR45138">
    <property type="entry name" value="REGULATORY COMPONENTS OF SENSORY TRANSDUCTION SYSTEM"/>
    <property type="match status" value="1"/>
</dbReference>
<comment type="caution">
    <text evidence="5">The sequence shown here is derived from an EMBL/GenBank/DDBJ whole genome shotgun (WGS) entry which is preliminary data.</text>
</comment>
<feature type="domain" description="PAC" evidence="3">
    <location>
        <begin position="87"/>
        <end position="139"/>
    </location>
</feature>
<feature type="domain" description="PAC" evidence="3">
    <location>
        <begin position="207"/>
        <end position="261"/>
    </location>
</feature>
<dbReference type="InterPro" id="IPR050469">
    <property type="entry name" value="Diguanylate_Cyclase"/>
</dbReference>
<accession>A0ABS3J157</accession>
<dbReference type="Pfam" id="PF00990">
    <property type="entry name" value="GGDEF"/>
    <property type="match status" value="1"/>
</dbReference>
<proteinExistence type="predicted"/>
<evidence type="ECO:0000256" key="2">
    <source>
        <dbReference type="ARBA" id="ARBA00034247"/>
    </source>
</evidence>
<dbReference type="Pfam" id="PF08448">
    <property type="entry name" value="PAS_4"/>
    <property type="match status" value="2"/>
</dbReference>
<dbReference type="SUPFAM" id="SSF55073">
    <property type="entry name" value="Nucleotide cyclase"/>
    <property type="match status" value="1"/>
</dbReference>
<evidence type="ECO:0000256" key="1">
    <source>
        <dbReference type="ARBA" id="ARBA00012528"/>
    </source>
</evidence>
<dbReference type="CDD" id="cd00130">
    <property type="entry name" value="PAS"/>
    <property type="match status" value="2"/>
</dbReference>
<protein>
    <recommendedName>
        <fullName evidence="1">diguanylate cyclase</fullName>
        <ecNumber evidence="1">2.7.7.65</ecNumber>
    </recommendedName>
</protein>
<dbReference type="InterPro" id="IPR035965">
    <property type="entry name" value="PAS-like_dom_sf"/>
</dbReference>
<keyword evidence="6" id="KW-1185">Reference proteome</keyword>
<dbReference type="InterPro" id="IPR000160">
    <property type="entry name" value="GGDEF_dom"/>
</dbReference>
<dbReference type="NCBIfam" id="TIGR00254">
    <property type="entry name" value="GGDEF"/>
    <property type="match status" value="1"/>
</dbReference>
<evidence type="ECO:0000313" key="6">
    <source>
        <dbReference type="Proteomes" id="UP000664288"/>
    </source>
</evidence>
<evidence type="ECO:0000259" key="4">
    <source>
        <dbReference type="PROSITE" id="PS50887"/>
    </source>
</evidence>
<dbReference type="PROSITE" id="PS50887">
    <property type="entry name" value="GGDEF"/>
    <property type="match status" value="1"/>
</dbReference>
<dbReference type="InterPro" id="IPR000700">
    <property type="entry name" value="PAS-assoc_C"/>
</dbReference>
<sequence>MDKALTRNNSCTVGGGAPRIGLPRSAVISEYAPDATLIAANDDFLALTQYRAEEVLGRPHGFFMVPEDRDDPQYPAMWEALRAGEFMQKESRRLLRDGREVWVQASYTPVFAEDGTVKSVIEMATDVTAAKRRAANHETILAAISRSTAMAEFAMDGTILAANSNYGELIGCPPADLLGRNHFDFVTTGDAQDNAALAFWTRLRCGQCIQADVFSTIADGRRVWMQASYTPVLDASGCPVKVMKIATDITGRMERNAEAERLALLDPLTGVSNRRGFDLALAAAMSEHGSAGGGPIALLLLDVDHFKAFNDTFGHQIGDRCLRTIAETIERVVQGPESLVARYGGEEFAVLLPNCSESEAARIAEVVRAEVQKLCIEHAGNPGWCVVTVSTGVATLGQAGDGSAGGSALVAAADAALYAAKRQGRNRVIDAGAMLPRTGRLAAAG</sequence>
<dbReference type="InterPro" id="IPR001610">
    <property type="entry name" value="PAC"/>
</dbReference>
<dbReference type="NCBIfam" id="TIGR00229">
    <property type="entry name" value="sensory_box"/>
    <property type="match status" value="2"/>
</dbReference>
<evidence type="ECO:0000313" key="5">
    <source>
        <dbReference type="EMBL" id="MBO0902827.1"/>
    </source>
</evidence>
<dbReference type="EC" id="2.7.7.65" evidence="1"/>
<dbReference type="Gene3D" id="3.30.450.20">
    <property type="entry name" value="PAS domain"/>
    <property type="match status" value="2"/>
</dbReference>
<evidence type="ECO:0000259" key="3">
    <source>
        <dbReference type="PROSITE" id="PS50113"/>
    </source>
</evidence>
<dbReference type="InterPro" id="IPR043128">
    <property type="entry name" value="Rev_trsase/Diguanyl_cyclase"/>
</dbReference>
<dbReference type="PROSITE" id="PS50113">
    <property type="entry name" value="PAC"/>
    <property type="match status" value="2"/>
</dbReference>